<keyword evidence="12" id="KW-1185">Reference proteome</keyword>
<dbReference type="EC" id="2.4.1.25" evidence="3 10"/>
<organism evidence="11">
    <name type="scientific">Longilinea arvoryzae</name>
    <dbReference type="NCBI Taxonomy" id="360412"/>
    <lineage>
        <taxon>Bacteria</taxon>
        <taxon>Bacillati</taxon>
        <taxon>Chloroflexota</taxon>
        <taxon>Anaerolineae</taxon>
        <taxon>Anaerolineales</taxon>
        <taxon>Anaerolineaceae</taxon>
        <taxon>Longilinea</taxon>
    </lineage>
</organism>
<reference evidence="11" key="1">
    <citation type="submission" date="2015-07" db="EMBL/GenBank/DDBJ databases">
        <title>Draft Genome Sequences of Anaerolinea thermolimosa IMO-1, Bellilinea caldifistulae GOMI-1, Leptolinea tardivitalis YMTK-2, Levilinea saccharolytica KIBI-1,Longilinea arvoryzae KOME-1, Previously Described as Members of the Anaerolineaceae (Chloroflexi).</title>
        <authorList>
            <person name="Sekiguchi Y."/>
            <person name="Ohashi A."/>
            <person name="Matsuura N."/>
            <person name="Tourlousse M.D."/>
        </authorList>
    </citation>
    <scope>NUCLEOTIDE SEQUENCE [LARGE SCALE GENOMIC DNA]</scope>
    <source>
        <strain evidence="11">KOME-1</strain>
    </source>
</reference>
<evidence type="ECO:0000256" key="1">
    <source>
        <dbReference type="ARBA" id="ARBA00000439"/>
    </source>
</evidence>
<comment type="similarity">
    <text evidence="2 10">Belongs to the disproportionating enzyme family.</text>
</comment>
<dbReference type="RefSeq" id="WP_075074218.1">
    <property type="nucleotide sequence ID" value="NZ_DF967972.1"/>
</dbReference>
<evidence type="ECO:0000256" key="6">
    <source>
        <dbReference type="ARBA" id="ARBA00022679"/>
    </source>
</evidence>
<dbReference type="Pfam" id="PF02446">
    <property type="entry name" value="Glyco_hydro_77"/>
    <property type="match status" value="1"/>
</dbReference>
<evidence type="ECO:0000256" key="5">
    <source>
        <dbReference type="ARBA" id="ARBA00022676"/>
    </source>
</evidence>
<dbReference type="SUPFAM" id="SSF51445">
    <property type="entry name" value="(Trans)glycosidases"/>
    <property type="match status" value="1"/>
</dbReference>
<dbReference type="Proteomes" id="UP000055060">
    <property type="component" value="Unassembled WGS sequence"/>
</dbReference>
<dbReference type="InterPro" id="IPR017853">
    <property type="entry name" value="GH"/>
</dbReference>
<proteinExistence type="inferred from homology"/>
<gene>
    <name evidence="11" type="ORF">LARV_02788</name>
</gene>
<evidence type="ECO:0000313" key="12">
    <source>
        <dbReference type="Proteomes" id="UP000055060"/>
    </source>
</evidence>
<dbReference type="STRING" id="360412.LARV_02788"/>
<evidence type="ECO:0000256" key="8">
    <source>
        <dbReference type="ARBA" id="ARBA00031423"/>
    </source>
</evidence>
<evidence type="ECO:0000256" key="2">
    <source>
        <dbReference type="ARBA" id="ARBA00005684"/>
    </source>
</evidence>
<dbReference type="Gene3D" id="3.20.20.80">
    <property type="entry name" value="Glycosidases"/>
    <property type="match status" value="1"/>
</dbReference>
<evidence type="ECO:0000313" key="11">
    <source>
        <dbReference type="EMBL" id="GAP15008.1"/>
    </source>
</evidence>
<dbReference type="NCBIfam" id="NF011080">
    <property type="entry name" value="PRK14508.1-3"/>
    <property type="match status" value="1"/>
</dbReference>
<dbReference type="AlphaFoldDB" id="A0A0S7BIN0"/>
<dbReference type="GO" id="GO:0004134">
    <property type="term" value="F:4-alpha-glucanotransferase activity"/>
    <property type="evidence" value="ECO:0007669"/>
    <property type="project" value="UniProtKB-EC"/>
</dbReference>
<protein>
    <recommendedName>
        <fullName evidence="4 10">4-alpha-glucanotransferase</fullName>
        <ecNumber evidence="3 10">2.4.1.25</ecNumber>
    </recommendedName>
    <alternativeName>
        <fullName evidence="8 10">Amylomaltase</fullName>
    </alternativeName>
    <alternativeName>
        <fullName evidence="9 10">Disproportionating enzyme</fullName>
    </alternativeName>
</protein>
<dbReference type="InterPro" id="IPR003385">
    <property type="entry name" value="Glyco_hydro_77"/>
</dbReference>
<evidence type="ECO:0000256" key="9">
    <source>
        <dbReference type="ARBA" id="ARBA00031501"/>
    </source>
</evidence>
<dbReference type="GO" id="GO:0005975">
    <property type="term" value="P:carbohydrate metabolic process"/>
    <property type="evidence" value="ECO:0007669"/>
    <property type="project" value="InterPro"/>
</dbReference>
<name>A0A0S7BIN0_9CHLR</name>
<dbReference type="PANTHER" id="PTHR32438:SF5">
    <property type="entry name" value="4-ALPHA-GLUCANOTRANSFERASE DPE1, CHLOROPLASTIC_AMYLOPLASTIC"/>
    <property type="match status" value="1"/>
</dbReference>
<comment type="catalytic activity">
    <reaction evidence="1 10">
        <text>Transfers a segment of a (1-&gt;4)-alpha-D-glucan to a new position in an acceptor, which may be glucose or a (1-&gt;4)-alpha-D-glucan.</text>
        <dbReference type="EC" id="2.4.1.25"/>
    </reaction>
</comment>
<dbReference type="EMBL" id="DF967972">
    <property type="protein sequence ID" value="GAP15008.1"/>
    <property type="molecule type" value="Genomic_DNA"/>
</dbReference>
<evidence type="ECO:0000256" key="10">
    <source>
        <dbReference type="RuleBase" id="RU361207"/>
    </source>
</evidence>
<dbReference type="PANTHER" id="PTHR32438">
    <property type="entry name" value="4-ALPHA-GLUCANOTRANSFERASE DPE1, CHLOROPLASTIC/AMYLOPLASTIC"/>
    <property type="match status" value="1"/>
</dbReference>
<keyword evidence="7 10" id="KW-0119">Carbohydrate metabolism</keyword>
<sequence>MKFKRSSGIILHPTSFPGPDGIGDLGPEAYRWVDFLAGAECGLWQVLPLGPTGYGDSPYQCFSAFAGNPYLVSPALLMQDGLLKREDFSDRPVFSPTEVDYGQVIQWKLTLLDRAAERFKRTASAELKREFDVFQQDQSDWLNDFALFMAIKESQGGVAWSQWPEPLRQRDSRSIEEFIRKNQENLQRHILRQFFFFRQWQSLRDYAHQQGIQIIGDIPIFVAFDSADAWGNKELFYLDENGQPTVVAGVPPDYFSPTGQLWGNPLYHWDVHRASGYAWWIKRIKATLKLFDIIRLDHFRGFAGYYEIPFGMPTAEIGVWRRGPGQDIFDKIQQALGDLPIIAEDLGEITTDVVELRDHFHLPGMKILQFAFSSDATEPFLPHNYPVNCVAYTGTHDNDTTRGWYHSAPEVERDFCRRYLARSGDDIAWDMIRAVWSSVASFTLAPMQDFLNLDTAARMNLPGRLGGNWSWRMPADALSAPLQARIKAQNTLYRRSVGPEPVVPPKKPTY</sequence>
<accession>A0A0S7BIN0</accession>
<keyword evidence="5 10" id="KW-0328">Glycosyltransferase</keyword>
<evidence type="ECO:0000256" key="7">
    <source>
        <dbReference type="ARBA" id="ARBA00023277"/>
    </source>
</evidence>
<dbReference type="NCBIfam" id="TIGR00217">
    <property type="entry name" value="malQ"/>
    <property type="match status" value="1"/>
</dbReference>
<dbReference type="NCBIfam" id="NF011079">
    <property type="entry name" value="PRK14508.1-2"/>
    <property type="match status" value="1"/>
</dbReference>
<keyword evidence="6 10" id="KW-0808">Transferase</keyword>
<evidence type="ECO:0000256" key="4">
    <source>
        <dbReference type="ARBA" id="ARBA00020295"/>
    </source>
</evidence>
<evidence type="ECO:0000256" key="3">
    <source>
        <dbReference type="ARBA" id="ARBA00012560"/>
    </source>
</evidence>
<dbReference type="OrthoDB" id="9811841at2"/>